<comment type="caution">
    <text evidence="4">The sequence shown here is derived from an EMBL/GenBank/DDBJ whole genome shotgun (WGS) entry which is preliminary data.</text>
</comment>
<reference evidence="4" key="1">
    <citation type="submission" date="2020-04" db="EMBL/GenBank/DDBJ databases">
        <authorList>
            <person name="Alioto T."/>
            <person name="Alioto T."/>
            <person name="Gomez Garrido J."/>
        </authorList>
    </citation>
    <scope>NUCLEOTIDE SEQUENCE</scope>
    <source>
        <strain evidence="4">A484AB</strain>
    </source>
</reference>
<dbReference type="InterPro" id="IPR028307">
    <property type="entry name" value="Lin-54_fam"/>
</dbReference>
<sequence length="547" mass="58907">MLQQEAASHSLVKVEPPNGAMDTSTPISQKFVAMTTPTTNMTVPEPMDQDVPVTISALQACQVQGVQQPVVPQTVTSQMFAGRAVSISSLQNPAAVLGLPPGNTQPVMIQQTSSTQPVQRRPMAQSIVPQGNKVIPSPSAPGNKPMYFTTTSSSNKLIAISGNSVPRFVQSIGNLPRFQIVPQPRISPQTTLRPIAPRMATGTSTVVRPQVTQIQLKPANTPRPGKQVLPNPSQQATGVVQQRVLLQTHPGSTQLRAIAPNLGNLPPGATIQLPPGTIIRDGVVYVPQQVQTAGATTSGVQLSTAVQISQTVSSTAEPVNGVPDPPSPTRQRKPCNCTKSQCLKLYCDCFANGEFCSNCNCNNCSNNIDHEKERSKAIRACLGRNPHAFHPKIGKGTGETERRHNKGCHCKRSGCLKNYCECYEAKILCTNICKCTGCKNFEESPERKTLMHLADAAEVRVQQQNAAKTKLESQMEDLPSRAPILAHAGEKLPFSFVTLDVVEATCRCLLVQASAAEKKNTSRTDIQKLVLEEFGNCLLKIIHAANN</sequence>
<dbReference type="PANTHER" id="PTHR12446">
    <property type="entry name" value="TESMIN/TSO1-RELATED"/>
    <property type="match status" value="1"/>
</dbReference>
<dbReference type="PROSITE" id="PS51634">
    <property type="entry name" value="CRC"/>
    <property type="match status" value="1"/>
</dbReference>
<keyword evidence="5" id="KW-1185">Reference proteome</keyword>
<keyword evidence="3" id="KW-0539">Nucleus</keyword>
<dbReference type="SMART" id="SM01114">
    <property type="entry name" value="CXC"/>
    <property type="match status" value="2"/>
</dbReference>
<evidence type="ECO:0000256" key="2">
    <source>
        <dbReference type="ARBA" id="ARBA00007267"/>
    </source>
</evidence>
<proteinExistence type="inferred from homology"/>
<comment type="similarity">
    <text evidence="2">Belongs to the lin-54 family.</text>
</comment>
<comment type="subcellular location">
    <subcellularLocation>
        <location evidence="1">Nucleus</location>
    </subcellularLocation>
</comment>
<evidence type="ECO:0000313" key="4">
    <source>
        <dbReference type="EMBL" id="CAB3995676.1"/>
    </source>
</evidence>
<dbReference type="EMBL" id="CACRXK020002709">
    <property type="protein sequence ID" value="CAB3995676.1"/>
    <property type="molecule type" value="Genomic_DNA"/>
</dbReference>
<organism evidence="4 5">
    <name type="scientific">Paramuricea clavata</name>
    <name type="common">Red gorgonian</name>
    <name type="synonym">Violescent sea-whip</name>
    <dbReference type="NCBI Taxonomy" id="317549"/>
    <lineage>
        <taxon>Eukaryota</taxon>
        <taxon>Metazoa</taxon>
        <taxon>Cnidaria</taxon>
        <taxon>Anthozoa</taxon>
        <taxon>Octocorallia</taxon>
        <taxon>Malacalcyonacea</taxon>
        <taxon>Plexauridae</taxon>
        <taxon>Paramuricea</taxon>
    </lineage>
</organism>
<dbReference type="OrthoDB" id="5976031at2759"/>
<gene>
    <name evidence="4" type="ORF">PACLA_8A087737</name>
</gene>
<dbReference type="InterPro" id="IPR033467">
    <property type="entry name" value="Tesmin/TSO1-like_CXC"/>
</dbReference>
<protein>
    <submittedName>
        <fullName evidence="4">Uncharacterized protein</fullName>
    </submittedName>
</protein>
<dbReference type="Proteomes" id="UP001152795">
    <property type="component" value="Unassembled WGS sequence"/>
</dbReference>
<dbReference type="GO" id="GO:0005634">
    <property type="term" value="C:nucleus"/>
    <property type="evidence" value="ECO:0007669"/>
    <property type="project" value="UniProtKB-SubCell"/>
</dbReference>
<evidence type="ECO:0000313" key="5">
    <source>
        <dbReference type="Proteomes" id="UP001152795"/>
    </source>
</evidence>
<accession>A0A7D9HXD5</accession>
<dbReference type="InterPro" id="IPR005172">
    <property type="entry name" value="CRC"/>
</dbReference>
<name>A0A7D9HXD5_PARCT</name>
<dbReference type="AlphaFoldDB" id="A0A7D9HXD5"/>
<dbReference type="Pfam" id="PF03638">
    <property type="entry name" value="TCR"/>
    <property type="match status" value="2"/>
</dbReference>
<dbReference type="PANTHER" id="PTHR12446:SF34">
    <property type="entry name" value="PROTEIN LIN-54 HOMOLOG"/>
    <property type="match status" value="1"/>
</dbReference>
<dbReference type="GO" id="GO:0006355">
    <property type="term" value="P:regulation of DNA-templated transcription"/>
    <property type="evidence" value="ECO:0007669"/>
    <property type="project" value="TreeGrafter"/>
</dbReference>
<evidence type="ECO:0000256" key="3">
    <source>
        <dbReference type="ARBA" id="ARBA00023242"/>
    </source>
</evidence>
<evidence type="ECO:0000256" key="1">
    <source>
        <dbReference type="ARBA" id="ARBA00004123"/>
    </source>
</evidence>